<dbReference type="EC" id="2.7.11.24" evidence="8"/>
<proteinExistence type="inferred from homology"/>
<evidence type="ECO:0000256" key="5">
    <source>
        <dbReference type="ARBA" id="ARBA00022840"/>
    </source>
</evidence>
<dbReference type="InterPro" id="IPR000719">
    <property type="entry name" value="Prot_kinase_dom"/>
</dbReference>
<evidence type="ECO:0000256" key="8">
    <source>
        <dbReference type="RuleBase" id="RU361165"/>
    </source>
</evidence>
<dbReference type="InterPro" id="IPR003527">
    <property type="entry name" value="MAP_kinase_CS"/>
</dbReference>
<reference evidence="11 12" key="2">
    <citation type="submission" date="2024-07" db="EMBL/GenBank/DDBJ databases">
        <authorList>
            <person name="Akdeniz Z."/>
        </authorList>
    </citation>
    <scope>NUCLEOTIDE SEQUENCE [LARGE SCALE GENOMIC DNA]</scope>
</reference>
<evidence type="ECO:0000256" key="2">
    <source>
        <dbReference type="ARBA" id="ARBA00022679"/>
    </source>
</evidence>
<dbReference type="Gene3D" id="3.30.200.20">
    <property type="entry name" value="Phosphorylase Kinase, domain 1"/>
    <property type="match status" value="1"/>
</dbReference>
<protein>
    <recommendedName>
        <fullName evidence="8">Mitogen-activated protein kinase</fullName>
        <ecNumber evidence="8">2.7.11.24</ecNumber>
    </recommendedName>
</protein>
<keyword evidence="5 6" id="KW-0067">ATP-binding</keyword>
<evidence type="ECO:0000313" key="12">
    <source>
        <dbReference type="Proteomes" id="UP001642409"/>
    </source>
</evidence>
<gene>
    <name evidence="11" type="ORF">HINF_LOCUS25332</name>
    <name evidence="10" type="ORF">HINF_LOCUS28796</name>
</gene>
<evidence type="ECO:0000256" key="4">
    <source>
        <dbReference type="ARBA" id="ARBA00022777"/>
    </source>
</evidence>
<dbReference type="AlphaFoldDB" id="A0AA86PM60"/>
<name>A0AA86PM60_9EUKA</name>
<keyword evidence="2 8" id="KW-0808">Transferase</keyword>
<dbReference type="PROSITE" id="PS00108">
    <property type="entry name" value="PROTEIN_KINASE_ST"/>
    <property type="match status" value="1"/>
</dbReference>
<dbReference type="GO" id="GO:0005524">
    <property type="term" value="F:ATP binding"/>
    <property type="evidence" value="ECO:0007669"/>
    <property type="project" value="UniProtKB-UniRule"/>
</dbReference>
<keyword evidence="12" id="KW-1185">Reference proteome</keyword>
<feature type="binding site" evidence="6">
    <location>
        <position position="44"/>
    </location>
    <ligand>
        <name>ATP</name>
        <dbReference type="ChEBI" id="CHEBI:30616"/>
    </ligand>
</feature>
<evidence type="ECO:0000256" key="1">
    <source>
        <dbReference type="ARBA" id="ARBA00022527"/>
    </source>
</evidence>
<feature type="domain" description="Protein kinase" evidence="9">
    <location>
        <begin position="15"/>
        <end position="303"/>
    </location>
</feature>
<dbReference type="FunFam" id="3.30.200.20:FF:001058">
    <property type="entry name" value="Mitogen-activated protein kinase"/>
    <property type="match status" value="1"/>
</dbReference>
<dbReference type="Proteomes" id="UP001642409">
    <property type="component" value="Unassembled WGS sequence"/>
</dbReference>
<dbReference type="PANTHER" id="PTHR24055">
    <property type="entry name" value="MITOGEN-ACTIVATED PROTEIN KINASE"/>
    <property type="match status" value="1"/>
</dbReference>
<comment type="caution">
    <text evidence="10">The sequence shown here is derived from an EMBL/GenBank/DDBJ whole genome shotgun (WGS) entry which is preliminary data.</text>
</comment>
<dbReference type="InterPro" id="IPR008271">
    <property type="entry name" value="Ser/Thr_kinase_AS"/>
</dbReference>
<dbReference type="Gene3D" id="1.10.510.10">
    <property type="entry name" value="Transferase(Phosphotransferase) domain 1"/>
    <property type="match status" value="1"/>
</dbReference>
<evidence type="ECO:0000259" key="9">
    <source>
        <dbReference type="PROSITE" id="PS50011"/>
    </source>
</evidence>
<evidence type="ECO:0000313" key="11">
    <source>
        <dbReference type="EMBL" id="CAL6016071.1"/>
    </source>
</evidence>
<dbReference type="InterPro" id="IPR011009">
    <property type="entry name" value="Kinase-like_dom_sf"/>
</dbReference>
<reference evidence="10" key="1">
    <citation type="submission" date="2023-06" db="EMBL/GenBank/DDBJ databases">
        <authorList>
            <person name="Kurt Z."/>
        </authorList>
    </citation>
    <scope>NUCLEOTIDE SEQUENCE</scope>
</reference>
<dbReference type="CDD" id="cd07852">
    <property type="entry name" value="STKc_MAPK15-like"/>
    <property type="match status" value="1"/>
</dbReference>
<evidence type="ECO:0000256" key="3">
    <source>
        <dbReference type="ARBA" id="ARBA00022741"/>
    </source>
</evidence>
<dbReference type="PROSITE" id="PS50011">
    <property type="entry name" value="PROTEIN_KINASE_DOM"/>
    <property type="match status" value="1"/>
</dbReference>
<keyword evidence="3 6" id="KW-0547">Nucleotide-binding</keyword>
<organism evidence="10">
    <name type="scientific">Hexamita inflata</name>
    <dbReference type="NCBI Taxonomy" id="28002"/>
    <lineage>
        <taxon>Eukaryota</taxon>
        <taxon>Metamonada</taxon>
        <taxon>Diplomonadida</taxon>
        <taxon>Hexamitidae</taxon>
        <taxon>Hexamitinae</taxon>
        <taxon>Hexamita</taxon>
    </lineage>
</organism>
<accession>A0AA86PM60</accession>
<dbReference type="FunFam" id="1.10.510.10:FF:000238">
    <property type="entry name" value="Mitogen-activated protein kinase"/>
    <property type="match status" value="1"/>
</dbReference>
<sequence>MSDDEQIDQHVLRKYEILSKVGKGAYGVVWKAINRKTNEIVALKKIFSAFQNDTDAQRTFREIMFLQELNHENVIRLFNVLRAENDRDIYLVFEFMETDLHQVIRANILEDVHKTYVIYQLLKSIKYLHSGELLHRDLKPSNCLLNAECHMKLADFGLARSIHTDNPLQANPVLTDYVATRWYRGPEILLGSTKYTKGVDMWAVGCILGELLLGSPIFPGSSTMNQLDRILEITGRPTPEDIESINSPFAATMLDSIQNGKPKNLRDLFPKASDDALDLLKKLLRFNPNKRLTAEEALNHPYVARFHDAANEPVCDGPVKIIVSDNEKKSVSEYRDLLYAEIIKRKKEVRNKMATGGKGVED</sequence>
<keyword evidence="1 7" id="KW-0723">Serine/threonine-protein kinase</keyword>
<keyword evidence="8" id="KW-0460">Magnesium</keyword>
<dbReference type="EMBL" id="CATOUU010000687">
    <property type="protein sequence ID" value="CAI9941151.1"/>
    <property type="molecule type" value="Genomic_DNA"/>
</dbReference>
<dbReference type="SUPFAM" id="SSF56112">
    <property type="entry name" value="Protein kinase-like (PK-like)"/>
    <property type="match status" value="1"/>
</dbReference>
<dbReference type="PROSITE" id="PS00107">
    <property type="entry name" value="PROTEIN_KINASE_ATP"/>
    <property type="match status" value="1"/>
</dbReference>
<dbReference type="SMART" id="SM00220">
    <property type="entry name" value="S_TKc"/>
    <property type="match status" value="1"/>
</dbReference>
<keyword evidence="4 8" id="KW-0418">Kinase</keyword>
<evidence type="ECO:0000256" key="7">
    <source>
        <dbReference type="RuleBase" id="RU000304"/>
    </source>
</evidence>
<comment type="similarity">
    <text evidence="8">Belongs to the protein kinase superfamily. Ser/Thr protein kinase family. MAP kinase subfamily.</text>
</comment>
<comment type="activity regulation">
    <text evidence="8">Activated by threonine and tyrosine phosphorylation.</text>
</comment>
<dbReference type="Pfam" id="PF00069">
    <property type="entry name" value="Pkinase"/>
    <property type="match status" value="1"/>
</dbReference>
<dbReference type="GO" id="GO:0004707">
    <property type="term" value="F:MAP kinase activity"/>
    <property type="evidence" value="ECO:0007669"/>
    <property type="project" value="UniProtKB-EC"/>
</dbReference>
<dbReference type="InterPro" id="IPR050117">
    <property type="entry name" value="MAPK"/>
</dbReference>
<evidence type="ECO:0000313" key="10">
    <source>
        <dbReference type="EMBL" id="CAI9941151.1"/>
    </source>
</evidence>
<dbReference type="EMBL" id="CAXDID020000075">
    <property type="protein sequence ID" value="CAL6016071.1"/>
    <property type="molecule type" value="Genomic_DNA"/>
</dbReference>
<dbReference type="InterPro" id="IPR017441">
    <property type="entry name" value="Protein_kinase_ATP_BS"/>
</dbReference>
<dbReference type="PROSITE" id="PS01351">
    <property type="entry name" value="MAPK"/>
    <property type="match status" value="1"/>
</dbReference>
<comment type="catalytic activity">
    <reaction evidence="8">
        <text>L-threonyl-[protein] + ATP = O-phospho-L-threonyl-[protein] + ADP + H(+)</text>
        <dbReference type="Rhea" id="RHEA:46608"/>
        <dbReference type="Rhea" id="RHEA-COMP:11060"/>
        <dbReference type="Rhea" id="RHEA-COMP:11605"/>
        <dbReference type="ChEBI" id="CHEBI:15378"/>
        <dbReference type="ChEBI" id="CHEBI:30013"/>
        <dbReference type="ChEBI" id="CHEBI:30616"/>
        <dbReference type="ChEBI" id="CHEBI:61977"/>
        <dbReference type="ChEBI" id="CHEBI:456216"/>
        <dbReference type="EC" id="2.7.11.24"/>
    </reaction>
</comment>
<comment type="cofactor">
    <cofactor evidence="8">
        <name>Mg(2+)</name>
        <dbReference type="ChEBI" id="CHEBI:18420"/>
    </cofactor>
</comment>
<evidence type="ECO:0000256" key="6">
    <source>
        <dbReference type="PROSITE-ProRule" id="PRU10141"/>
    </source>
</evidence>